<dbReference type="InterPro" id="IPR052039">
    <property type="entry name" value="Caspase-related_regulators"/>
</dbReference>
<dbReference type="PANTHER" id="PTHR22576:SF37">
    <property type="entry name" value="MUCOSA-ASSOCIATED LYMPHOID TISSUE LYMPHOMA TRANSLOCATION PROTEIN 1"/>
    <property type="match status" value="1"/>
</dbReference>
<dbReference type="Gene3D" id="3.40.50.1460">
    <property type="match status" value="1"/>
</dbReference>
<dbReference type="PANTHER" id="PTHR22576">
    <property type="entry name" value="MUCOSA ASSOCIATED LYMPHOID TISSUE LYMPHOMA TRANSLOCATION PROTEIN 1/PARACASPASE"/>
    <property type="match status" value="1"/>
</dbReference>
<organism evidence="2 3">
    <name type="scientific">Azohydromonas lata</name>
    <dbReference type="NCBI Taxonomy" id="45677"/>
    <lineage>
        <taxon>Bacteria</taxon>
        <taxon>Pseudomonadati</taxon>
        <taxon>Pseudomonadota</taxon>
        <taxon>Betaproteobacteria</taxon>
        <taxon>Burkholderiales</taxon>
        <taxon>Sphaerotilaceae</taxon>
        <taxon>Azohydromonas</taxon>
    </lineage>
</organism>
<name>A0ABU5IRI0_9BURK</name>
<dbReference type="SUPFAM" id="SSF52129">
    <property type="entry name" value="Caspase-like"/>
    <property type="match status" value="1"/>
</dbReference>
<dbReference type="InterPro" id="IPR001309">
    <property type="entry name" value="Pept_C14_p20"/>
</dbReference>
<evidence type="ECO:0000259" key="1">
    <source>
        <dbReference type="PROSITE" id="PS50208"/>
    </source>
</evidence>
<dbReference type="Proteomes" id="UP001293718">
    <property type="component" value="Unassembled WGS sequence"/>
</dbReference>
<dbReference type="EC" id="3.4.22.-" evidence="2"/>
<keyword evidence="2" id="KW-0378">Hydrolase</keyword>
<dbReference type="EMBL" id="JAXOJX010000119">
    <property type="protein sequence ID" value="MDZ5461491.1"/>
    <property type="molecule type" value="Genomic_DNA"/>
</dbReference>
<proteinExistence type="predicted"/>
<comment type="caution">
    <text evidence="2">The sequence shown here is derived from an EMBL/GenBank/DDBJ whole genome shotgun (WGS) entry which is preliminary data.</text>
</comment>
<dbReference type="InterPro" id="IPR011600">
    <property type="entry name" value="Pept_C14_caspase"/>
</dbReference>
<feature type="domain" description="Caspase family p20" evidence="1">
    <location>
        <begin position="36"/>
        <end position="165"/>
    </location>
</feature>
<dbReference type="InterPro" id="IPR029030">
    <property type="entry name" value="Caspase-like_dom_sf"/>
</dbReference>
<evidence type="ECO:0000313" key="3">
    <source>
        <dbReference type="Proteomes" id="UP001293718"/>
    </source>
</evidence>
<keyword evidence="3" id="KW-1185">Reference proteome</keyword>
<sequence length="566" mass="59337">MKPLPRQWLYLLMLAAVLLVAAGRALGAGEGSEVTQARIALVIGNAAYRGDPLDNPVNDARLVAGVLKKAGFDVTLAQDLNRAALLEALRGFGNRLNENTVALLYYAGHGLQLRDRNYFIPVDAEIRSEDEIPIAGIDVGFVLGRMAHARSPVNLVILDACRNNPFLGKTVSAQGLAQMDAPVGTLLAYATAPGKLAADSGSGANGVYAAHLARHLLTPGLSVEQVFKRVREGVVRETQQQQVPWESSSLQGEFAFVPGVAAPALAQGGDEAGEIAFWNSISSASRADEYRAYLRQYPQGRFASLAQARLAAFTAAPAAVAAASAATTVGAGVAAAPATGPSTAASPALPAQAELPPSQTVAAAPVAVPAPPPSAGTLPAGVAHAQALPRVGDRWRYRVQDQFRLGDLFVSARVEALTAEGVAESWSTTSDAKLRTAVAALAPGFHELPGWTLTPPEFSPYLLAAGGWQPGEALGTTSRRVEQLSVPLQARVEGEEDIQVAAGRFRALKVVLSGRVAPRGGKAVSMEQTVWYAPAVKRMVKSTISTSVGGTLREATSFELVEYELH</sequence>
<gene>
    <name evidence="2" type="ORF">SM757_33430</name>
</gene>
<dbReference type="PROSITE" id="PS50208">
    <property type="entry name" value="CASPASE_P20"/>
    <property type="match status" value="1"/>
</dbReference>
<dbReference type="Gene3D" id="2.40.360.20">
    <property type="match status" value="1"/>
</dbReference>
<reference evidence="2 3" key="1">
    <citation type="submission" date="2023-11" db="EMBL/GenBank/DDBJ databases">
        <title>Draft genome of Azohydromonas lata strain H1 (DSM1123), a polyhydroxyalkanoate producer.</title>
        <authorList>
            <person name="Traversa D."/>
            <person name="D'Addabbo P."/>
            <person name="Pazzani C."/>
            <person name="Manzari C."/>
            <person name="Chiara M."/>
            <person name="Scrascia M."/>
        </authorList>
    </citation>
    <scope>NUCLEOTIDE SEQUENCE [LARGE SCALE GENOMIC DNA]</scope>
    <source>
        <strain evidence="2 3">H1</strain>
    </source>
</reference>
<dbReference type="Pfam" id="PF00656">
    <property type="entry name" value="Peptidase_C14"/>
    <property type="match status" value="1"/>
</dbReference>
<dbReference type="RefSeq" id="WP_322468641.1">
    <property type="nucleotide sequence ID" value="NZ_JAXOJX010000119.1"/>
</dbReference>
<evidence type="ECO:0000313" key="2">
    <source>
        <dbReference type="EMBL" id="MDZ5461491.1"/>
    </source>
</evidence>
<protein>
    <submittedName>
        <fullName evidence="2">Caspase family protein</fullName>
        <ecNumber evidence="2">3.4.22.-</ecNumber>
    </submittedName>
</protein>
<dbReference type="GO" id="GO:0016787">
    <property type="term" value="F:hydrolase activity"/>
    <property type="evidence" value="ECO:0007669"/>
    <property type="project" value="UniProtKB-KW"/>
</dbReference>
<accession>A0ABU5IRI0</accession>